<dbReference type="EMBL" id="JACAQB010000024">
    <property type="protein sequence ID" value="NWB99480.1"/>
    <property type="molecule type" value="Genomic_DNA"/>
</dbReference>
<dbReference type="Proteomes" id="UP000539985">
    <property type="component" value="Unassembled WGS sequence"/>
</dbReference>
<evidence type="ECO:0000313" key="2">
    <source>
        <dbReference type="EMBL" id="NWB99480.1"/>
    </source>
</evidence>
<reference evidence="2 3" key="1">
    <citation type="submission" date="2020-04" db="EMBL/GenBank/DDBJ databases">
        <title>Molecular characterization of pseudomonads from Agaricus bisporus reveal novel blotch 2 pathogens in Western Europe.</title>
        <authorList>
            <person name="Taparia T."/>
            <person name="Krijger M."/>
            <person name="Haynes E."/>
            <person name="Elpinstone J.G."/>
            <person name="Noble R."/>
            <person name="Van Der Wolf J."/>
        </authorList>
    </citation>
    <scope>NUCLEOTIDE SEQUENCE [LARGE SCALE GENOMIC DNA]</scope>
    <source>
        <strain evidence="2 3">H7001</strain>
    </source>
</reference>
<dbReference type="Pfam" id="PF01844">
    <property type="entry name" value="HNH"/>
    <property type="match status" value="1"/>
</dbReference>
<accession>A0A7Y8C4A6</accession>
<protein>
    <submittedName>
        <fullName evidence="2">HNH endonuclease</fullName>
    </submittedName>
</protein>
<proteinExistence type="predicted"/>
<dbReference type="RefSeq" id="WP_177105080.1">
    <property type="nucleotide sequence ID" value="NZ_JACAQB010000024.1"/>
</dbReference>
<feature type="domain" description="HNH" evidence="1">
    <location>
        <begin position="41"/>
        <end position="83"/>
    </location>
</feature>
<dbReference type="Gene3D" id="1.10.30.50">
    <property type="match status" value="1"/>
</dbReference>
<gene>
    <name evidence="2" type="ORF">HX882_26665</name>
</gene>
<dbReference type="GO" id="GO:0004519">
    <property type="term" value="F:endonuclease activity"/>
    <property type="evidence" value="ECO:0007669"/>
    <property type="project" value="UniProtKB-KW"/>
</dbReference>
<organism evidence="2 3">
    <name type="scientific">Pseudomonas gingeri</name>
    <dbReference type="NCBI Taxonomy" id="117681"/>
    <lineage>
        <taxon>Bacteria</taxon>
        <taxon>Pseudomonadati</taxon>
        <taxon>Pseudomonadota</taxon>
        <taxon>Gammaproteobacteria</taxon>
        <taxon>Pseudomonadales</taxon>
        <taxon>Pseudomonadaceae</taxon>
        <taxon>Pseudomonas</taxon>
    </lineage>
</organism>
<sequence>MSSSLARARAYAFYNQEGRCCYCDYPMYVISPQKYAQRYGCSIKQAQQMQCTAEHRVAKCEGGSNRASNIAAACKVCNVRRHQGKVALPSHAYRALVQSKVLEGRWHPFRLMGSAVQS</sequence>
<dbReference type="InterPro" id="IPR003615">
    <property type="entry name" value="HNH_nuc"/>
</dbReference>
<keyword evidence="2" id="KW-0378">Hydrolase</keyword>
<comment type="caution">
    <text evidence="2">The sequence shown here is derived from an EMBL/GenBank/DDBJ whole genome shotgun (WGS) entry which is preliminary data.</text>
</comment>
<name>A0A7Y8C4A6_9PSED</name>
<keyword evidence="2" id="KW-0255">Endonuclease</keyword>
<evidence type="ECO:0000259" key="1">
    <source>
        <dbReference type="Pfam" id="PF01844"/>
    </source>
</evidence>
<dbReference type="GO" id="GO:0008270">
    <property type="term" value="F:zinc ion binding"/>
    <property type="evidence" value="ECO:0007669"/>
    <property type="project" value="InterPro"/>
</dbReference>
<dbReference type="CDD" id="cd00085">
    <property type="entry name" value="HNHc"/>
    <property type="match status" value="1"/>
</dbReference>
<dbReference type="InterPro" id="IPR002711">
    <property type="entry name" value="HNH"/>
</dbReference>
<dbReference type="AlphaFoldDB" id="A0A7Y8C4A6"/>
<keyword evidence="2" id="KW-0540">Nuclease</keyword>
<dbReference type="GO" id="GO:0003676">
    <property type="term" value="F:nucleic acid binding"/>
    <property type="evidence" value="ECO:0007669"/>
    <property type="project" value="InterPro"/>
</dbReference>
<evidence type="ECO:0000313" key="3">
    <source>
        <dbReference type="Proteomes" id="UP000539985"/>
    </source>
</evidence>